<protein>
    <submittedName>
        <fullName evidence="1">Uncharacterized protein</fullName>
    </submittedName>
</protein>
<keyword evidence="2" id="KW-1185">Reference proteome</keyword>
<name>A0A1N7RWE5_9BURK</name>
<sequence length="56" mass="6387">MNHFRVKQLRESVRMKTAAAIDNLNRYSGMFRDAVSVRIAPMCICRSARTVRTIGS</sequence>
<dbReference type="Proteomes" id="UP000187012">
    <property type="component" value="Unassembled WGS sequence"/>
</dbReference>
<evidence type="ECO:0000313" key="2">
    <source>
        <dbReference type="Proteomes" id="UP000187012"/>
    </source>
</evidence>
<accession>A0A1N7RWE5</accession>
<proteinExistence type="predicted"/>
<gene>
    <name evidence="1" type="ORF">BN2475_190263</name>
</gene>
<dbReference type="EMBL" id="CYGX02000019">
    <property type="protein sequence ID" value="SIT39439.1"/>
    <property type="molecule type" value="Genomic_DNA"/>
</dbReference>
<dbReference type="AlphaFoldDB" id="A0A1N7RWE5"/>
<reference evidence="1 2" key="1">
    <citation type="submission" date="2016-12" db="EMBL/GenBank/DDBJ databases">
        <authorList>
            <person name="Song W.-J."/>
            <person name="Kurnit D.M."/>
        </authorList>
    </citation>
    <scope>NUCLEOTIDE SEQUENCE [LARGE SCALE GENOMIC DNA]</scope>
    <source>
        <strain evidence="1 2">STM7296</strain>
    </source>
</reference>
<evidence type="ECO:0000313" key="1">
    <source>
        <dbReference type="EMBL" id="SIT39439.1"/>
    </source>
</evidence>
<organism evidence="1 2">
    <name type="scientific">Paraburkholderia ribeironis</name>
    <dbReference type="NCBI Taxonomy" id="1247936"/>
    <lineage>
        <taxon>Bacteria</taxon>
        <taxon>Pseudomonadati</taxon>
        <taxon>Pseudomonadota</taxon>
        <taxon>Betaproteobacteria</taxon>
        <taxon>Burkholderiales</taxon>
        <taxon>Burkholderiaceae</taxon>
        <taxon>Paraburkholderia</taxon>
    </lineage>
</organism>